<accession>A0A0H5QW68</accession>
<dbReference type="EMBL" id="HACM01005723">
    <property type="protein sequence ID" value="CRZ06165.1"/>
    <property type="molecule type" value="Transcribed_RNA"/>
</dbReference>
<organism evidence="1">
    <name type="scientific">Spongospora subterranea</name>
    <dbReference type="NCBI Taxonomy" id="70186"/>
    <lineage>
        <taxon>Eukaryota</taxon>
        <taxon>Sar</taxon>
        <taxon>Rhizaria</taxon>
        <taxon>Endomyxa</taxon>
        <taxon>Phytomyxea</taxon>
        <taxon>Plasmodiophorida</taxon>
        <taxon>Plasmodiophoridae</taxon>
        <taxon>Spongospora</taxon>
    </lineage>
</organism>
<protein>
    <submittedName>
        <fullName evidence="1">Uncharacterized protein</fullName>
    </submittedName>
</protein>
<proteinExistence type="predicted"/>
<evidence type="ECO:0000313" key="1">
    <source>
        <dbReference type="EMBL" id="CRZ06165.1"/>
    </source>
</evidence>
<dbReference type="AlphaFoldDB" id="A0A0H5QW68"/>
<name>A0A0H5QW68_9EUKA</name>
<feature type="non-terminal residue" evidence="1">
    <location>
        <position position="1"/>
    </location>
</feature>
<reference evidence="1" key="1">
    <citation type="submission" date="2015-04" db="EMBL/GenBank/DDBJ databases">
        <title>The genome sequence of the plant pathogenic Rhizarian Plasmodiophora brassicae reveals insights in its biotrophic life cycle and the origin of chitin synthesis.</title>
        <authorList>
            <person name="Schwelm A."/>
            <person name="Fogelqvist J."/>
            <person name="Knaust A."/>
            <person name="Julke S."/>
            <person name="Lilja T."/>
            <person name="Dhandapani V."/>
            <person name="Bonilla-Rosso G."/>
            <person name="Karlsson M."/>
            <person name="Shevchenko A."/>
            <person name="Choi S.R."/>
            <person name="Kim H.G."/>
            <person name="Park J.Y."/>
            <person name="Lim Y.P."/>
            <person name="Ludwig-Muller J."/>
            <person name="Dixelius C."/>
        </authorList>
    </citation>
    <scope>NUCLEOTIDE SEQUENCE</scope>
    <source>
        <tissue evidence="1">Potato root galls</tissue>
    </source>
</reference>
<sequence>TRDIMRLKNPDRDYDGKLLARLLKKGHDARFGEDGDCMALFMEKGEQIRQSGGVFQFFLGSDSRITDVFVMKPSMKSYAERFGDFVINDGTHGVDKYDLIGMFNTLVDSLENLSCTVIHSIVLSSPII</sequence>